<dbReference type="GO" id="GO:0030429">
    <property type="term" value="F:kynureninase activity"/>
    <property type="evidence" value="ECO:0007669"/>
    <property type="project" value="UniProtKB-UniRule"/>
</dbReference>
<dbReference type="Pfam" id="PF22580">
    <property type="entry name" value="KYNU_C"/>
    <property type="match status" value="1"/>
</dbReference>
<comment type="catalytic activity">
    <reaction evidence="4 6">
        <text>L-kynurenine + H2O = anthranilate + L-alanine + H(+)</text>
        <dbReference type="Rhea" id="RHEA:16813"/>
        <dbReference type="ChEBI" id="CHEBI:15377"/>
        <dbReference type="ChEBI" id="CHEBI:15378"/>
        <dbReference type="ChEBI" id="CHEBI:16567"/>
        <dbReference type="ChEBI" id="CHEBI:57959"/>
        <dbReference type="ChEBI" id="CHEBI:57972"/>
        <dbReference type="EC" id="3.7.1.3"/>
    </reaction>
</comment>
<dbReference type="EMBL" id="QPII01000027">
    <property type="protein sequence ID" value="RCV86265.1"/>
    <property type="molecule type" value="Genomic_DNA"/>
</dbReference>
<protein>
    <recommendedName>
        <fullName evidence="4 5">Kynureninase</fullName>
        <ecNumber evidence="4 5">3.7.1.3</ecNumber>
    </recommendedName>
    <alternativeName>
        <fullName evidence="4">L-kynurenine hydrolase</fullName>
    </alternativeName>
</protein>
<feature type="binding site" evidence="4">
    <location>
        <position position="172"/>
    </location>
    <ligand>
        <name>pyridoxal 5'-phosphate</name>
        <dbReference type="ChEBI" id="CHEBI:597326"/>
    </ligand>
</feature>
<dbReference type="GO" id="GO:0043420">
    <property type="term" value="P:anthranilate metabolic process"/>
    <property type="evidence" value="ECO:0007669"/>
    <property type="project" value="TreeGrafter"/>
</dbReference>
<comment type="similarity">
    <text evidence="4 6">Belongs to the kynureninase family.</text>
</comment>
<dbReference type="NCBIfam" id="TIGR01814">
    <property type="entry name" value="kynureninase"/>
    <property type="match status" value="1"/>
</dbReference>
<gene>
    <name evidence="4 7" type="primary">kynU</name>
    <name evidence="7" type="ORF">DU505_21205</name>
</gene>
<dbReference type="PANTHER" id="PTHR14084:SF0">
    <property type="entry name" value="KYNURENINASE"/>
    <property type="match status" value="1"/>
</dbReference>
<dbReference type="GO" id="GO:0005737">
    <property type="term" value="C:cytoplasm"/>
    <property type="evidence" value="ECO:0007669"/>
    <property type="project" value="UniProtKB-UniRule"/>
</dbReference>
<dbReference type="RefSeq" id="WP_114480968.1">
    <property type="nucleotide sequence ID" value="NZ_QPII01000027.1"/>
</dbReference>
<accession>A0A368TNJ2</accession>
<dbReference type="GO" id="GO:0019805">
    <property type="term" value="P:quinolinate biosynthetic process"/>
    <property type="evidence" value="ECO:0007669"/>
    <property type="project" value="UniProtKB-UniRule"/>
</dbReference>
<keyword evidence="3 4" id="KW-0663">Pyridoxal phosphate</keyword>
<evidence type="ECO:0000256" key="1">
    <source>
        <dbReference type="ARBA" id="ARBA00022642"/>
    </source>
</evidence>
<dbReference type="Gene3D" id="3.90.1150.10">
    <property type="entry name" value="Aspartate Aminotransferase, domain 1"/>
    <property type="match status" value="1"/>
</dbReference>
<dbReference type="OrthoDB" id="9812626at2"/>
<keyword evidence="2 4" id="KW-0378">Hydrolase</keyword>
<name>A0A368TNJ2_9GAMM</name>
<evidence type="ECO:0000256" key="2">
    <source>
        <dbReference type="ARBA" id="ARBA00022801"/>
    </source>
</evidence>
<sequence length="416" mass="45428">MEPVTPSSRADLARLDHDDPLAEYRDRFVLEEGLIYLNGNSLGALPRAALSRAAEVVEREWGQGLVRSWNRHDWVSLPERVGDRVAALIGAEPGEVVVADSTSVNLFKLAAAAIRMRPGRGKIVSEPGNFPTDLYILQGLEGFLQGEVRLETAPREVLASHIDEDTALVVLTHVHYKSGELFDMAAITARAHEVGALMLWDLSHSAGAVPVDLNGVGADFAVGCGYKYLNGGPGAPGYLFVARRHLADFHQPLSGWFGHTEPFAMRDDYQAADSIKRGLCGTPGVLGTAVMEVGVELLASADMALLRAKSRRLGELFIQLVEAHCDGMGFALASPRDSERRGSQVSFTHEHAYPIMQALIARNIIGDFRAPDILRFGFAPLYVRHVDIWDTVQALVDIMATGAWKEPQFRQRSAVT</sequence>
<dbReference type="PANTHER" id="PTHR14084">
    <property type="entry name" value="KYNURENINASE"/>
    <property type="match status" value="1"/>
</dbReference>
<evidence type="ECO:0000256" key="6">
    <source>
        <dbReference type="PIRNR" id="PIRNR038800"/>
    </source>
</evidence>
<dbReference type="AlphaFoldDB" id="A0A368TNJ2"/>
<dbReference type="Proteomes" id="UP000252405">
    <property type="component" value="Unassembled WGS sequence"/>
</dbReference>
<comment type="subunit">
    <text evidence="4 6">Homodimer.</text>
</comment>
<organism evidence="7 8">
    <name type="scientific">Billgrantia montanilacus</name>
    <dbReference type="NCBI Taxonomy" id="2282305"/>
    <lineage>
        <taxon>Bacteria</taxon>
        <taxon>Pseudomonadati</taxon>
        <taxon>Pseudomonadota</taxon>
        <taxon>Gammaproteobacteria</taxon>
        <taxon>Oceanospirillales</taxon>
        <taxon>Halomonadaceae</taxon>
        <taxon>Billgrantia</taxon>
    </lineage>
</organism>
<feature type="binding site" evidence="4">
    <location>
        <position position="256"/>
    </location>
    <ligand>
        <name>pyridoxal 5'-phosphate</name>
        <dbReference type="ChEBI" id="CHEBI:597326"/>
    </ligand>
</feature>
<evidence type="ECO:0000256" key="3">
    <source>
        <dbReference type="ARBA" id="ARBA00022898"/>
    </source>
</evidence>
<proteinExistence type="inferred from homology"/>
<feature type="binding site" evidence="4">
    <location>
        <position position="204"/>
    </location>
    <ligand>
        <name>pyridoxal 5'-phosphate</name>
        <dbReference type="ChEBI" id="CHEBI:597326"/>
    </ligand>
</feature>
<dbReference type="InterPro" id="IPR015421">
    <property type="entry name" value="PyrdxlP-dep_Trfase_major"/>
</dbReference>
<feature type="binding site" evidence="4">
    <location>
        <position position="102"/>
    </location>
    <ligand>
        <name>pyridoxal 5'-phosphate</name>
        <dbReference type="ChEBI" id="CHEBI:597326"/>
    </ligand>
</feature>
<dbReference type="PIRSF" id="PIRSF038800">
    <property type="entry name" value="KYNU"/>
    <property type="match status" value="1"/>
</dbReference>
<feature type="modified residue" description="N6-(pyridoxal phosphate)lysine" evidence="4">
    <location>
        <position position="227"/>
    </location>
</feature>
<dbReference type="GO" id="GO:0097053">
    <property type="term" value="P:L-kynurenine catabolic process"/>
    <property type="evidence" value="ECO:0007669"/>
    <property type="project" value="UniProtKB-UniRule"/>
</dbReference>
<dbReference type="InterPro" id="IPR015424">
    <property type="entry name" value="PyrdxlP-dep_Trfase"/>
</dbReference>
<dbReference type="GO" id="GO:0009435">
    <property type="term" value="P:NAD+ biosynthetic process"/>
    <property type="evidence" value="ECO:0007669"/>
    <property type="project" value="UniProtKB-UniRule"/>
</dbReference>
<evidence type="ECO:0000313" key="8">
    <source>
        <dbReference type="Proteomes" id="UP000252405"/>
    </source>
</evidence>
<feature type="binding site" evidence="4">
    <location>
        <position position="226"/>
    </location>
    <ligand>
        <name>pyridoxal 5'-phosphate</name>
        <dbReference type="ChEBI" id="CHEBI:597326"/>
    </ligand>
</feature>
<feature type="binding site" evidence="4">
    <location>
        <position position="103"/>
    </location>
    <ligand>
        <name>pyridoxal 5'-phosphate</name>
        <dbReference type="ChEBI" id="CHEBI:597326"/>
    </ligand>
</feature>
<comment type="function">
    <text evidence="4 6">Catalyzes the cleavage of L-kynurenine (L-Kyn) and L-3-hydroxykynurenine (L-3OHKyn) into anthranilic acid (AA) and 3-hydroxyanthranilic acid (3-OHAA), respectively.</text>
</comment>
<feature type="binding site" evidence="4">
    <location>
        <position position="282"/>
    </location>
    <ligand>
        <name>pyridoxal 5'-phosphate</name>
        <dbReference type="ChEBI" id="CHEBI:597326"/>
    </ligand>
</feature>
<feature type="binding site" evidence="4">
    <location>
        <begin position="130"/>
        <end position="133"/>
    </location>
    <ligand>
        <name>pyridoxal 5'-phosphate</name>
        <dbReference type="ChEBI" id="CHEBI:597326"/>
    </ligand>
</feature>
<evidence type="ECO:0000256" key="5">
    <source>
        <dbReference type="NCBIfam" id="TIGR01814"/>
    </source>
</evidence>
<keyword evidence="8" id="KW-1185">Reference proteome</keyword>
<dbReference type="EC" id="3.7.1.3" evidence="4 5"/>
<reference evidence="7 8" key="1">
    <citation type="submission" date="2018-07" db="EMBL/GenBank/DDBJ databases">
        <title>Halomonas montanilacus sp. nov., isolated from Lake Pengyan on Tibetan Plateau.</title>
        <authorList>
            <person name="Lu H."/>
            <person name="Xing P."/>
            <person name="Wu Q."/>
        </authorList>
    </citation>
    <scope>NUCLEOTIDE SEQUENCE [LARGE SCALE GENOMIC DNA]</scope>
    <source>
        <strain evidence="7 8">PYC7W</strain>
    </source>
</reference>
<dbReference type="HAMAP" id="MF_01970">
    <property type="entry name" value="Kynureninase"/>
    <property type="match status" value="1"/>
</dbReference>
<comment type="cofactor">
    <cofactor evidence="4 6">
        <name>pyridoxal 5'-phosphate</name>
        <dbReference type="ChEBI" id="CHEBI:597326"/>
    </cofactor>
</comment>
<comment type="pathway">
    <text evidence="4 6">Cofactor biosynthesis; NAD(+) biosynthesis; quinolinate from L-kynurenine: step 2/3.</text>
</comment>
<dbReference type="UniPathway" id="UPA00253">
    <property type="reaction ID" value="UER00329"/>
</dbReference>
<dbReference type="UniPathway" id="UPA00334">
    <property type="reaction ID" value="UER00455"/>
</dbReference>
<dbReference type="InterPro" id="IPR015422">
    <property type="entry name" value="PyrdxlP-dep_Trfase_small"/>
</dbReference>
<comment type="pathway">
    <text evidence="4 6">Amino-acid degradation; L-kynurenine degradation; L-alanine and anthranilate from L-kynurenine: step 1/1.</text>
</comment>
<dbReference type="GO" id="GO:0019441">
    <property type="term" value="P:L-tryptophan catabolic process to kynurenine"/>
    <property type="evidence" value="ECO:0007669"/>
    <property type="project" value="TreeGrafter"/>
</dbReference>
<dbReference type="Gene3D" id="3.40.640.10">
    <property type="entry name" value="Type I PLP-dependent aspartate aminotransferase-like (Major domain)"/>
    <property type="match status" value="1"/>
</dbReference>
<evidence type="ECO:0000256" key="4">
    <source>
        <dbReference type="HAMAP-Rule" id="MF_01970"/>
    </source>
</evidence>
<comment type="catalytic activity">
    <reaction evidence="6">
        <text>3-hydroxy-L-kynurenine + H2O = 3-hydroxyanthranilate + L-alanine + H(+)</text>
        <dbReference type="Rhea" id="RHEA:25143"/>
        <dbReference type="ChEBI" id="CHEBI:15377"/>
        <dbReference type="ChEBI" id="CHEBI:15378"/>
        <dbReference type="ChEBI" id="CHEBI:36559"/>
        <dbReference type="ChEBI" id="CHEBI:57972"/>
        <dbReference type="ChEBI" id="CHEBI:58125"/>
        <dbReference type="EC" id="3.7.1.3"/>
    </reaction>
</comment>
<dbReference type="GO" id="GO:0030170">
    <property type="term" value="F:pyridoxal phosphate binding"/>
    <property type="evidence" value="ECO:0007669"/>
    <property type="project" value="UniProtKB-UniRule"/>
</dbReference>
<keyword evidence="1 4" id="KW-0662">Pyridine nucleotide biosynthesis</keyword>
<comment type="caution">
    <text evidence="7">The sequence shown here is derived from an EMBL/GenBank/DDBJ whole genome shotgun (WGS) entry which is preliminary data.</text>
</comment>
<dbReference type="InterPro" id="IPR010111">
    <property type="entry name" value="Kynureninase"/>
</dbReference>
<feature type="binding site" evidence="4">
    <location>
        <position position="201"/>
    </location>
    <ligand>
        <name>pyridoxal 5'-phosphate</name>
        <dbReference type="ChEBI" id="CHEBI:597326"/>
    </ligand>
</feature>
<dbReference type="SUPFAM" id="SSF53383">
    <property type="entry name" value="PLP-dependent transferases"/>
    <property type="match status" value="1"/>
</dbReference>
<evidence type="ECO:0000313" key="7">
    <source>
        <dbReference type="EMBL" id="RCV86265.1"/>
    </source>
</evidence>